<dbReference type="EMBL" id="QMPZ01000004">
    <property type="protein sequence ID" value="RLE10663.1"/>
    <property type="molecule type" value="Genomic_DNA"/>
</dbReference>
<evidence type="ECO:0000259" key="3">
    <source>
        <dbReference type="Pfam" id="PF22725"/>
    </source>
</evidence>
<keyword evidence="1" id="KW-0560">Oxidoreductase</keyword>
<evidence type="ECO:0000313" key="4">
    <source>
        <dbReference type="EMBL" id="RLE10663.1"/>
    </source>
</evidence>
<dbReference type="GO" id="GO:0016491">
    <property type="term" value="F:oxidoreductase activity"/>
    <property type="evidence" value="ECO:0007669"/>
    <property type="project" value="UniProtKB-KW"/>
</dbReference>
<dbReference type="InterPro" id="IPR050463">
    <property type="entry name" value="Gfo/Idh/MocA_oxidrdct_glycsds"/>
</dbReference>
<organism evidence="4 5">
    <name type="scientific">Aerophobetes bacterium</name>
    <dbReference type="NCBI Taxonomy" id="2030807"/>
    <lineage>
        <taxon>Bacteria</taxon>
        <taxon>Candidatus Aerophobota</taxon>
    </lineage>
</organism>
<evidence type="ECO:0000256" key="1">
    <source>
        <dbReference type="ARBA" id="ARBA00023002"/>
    </source>
</evidence>
<dbReference type="GO" id="GO:0000166">
    <property type="term" value="F:nucleotide binding"/>
    <property type="evidence" value="ECO:0007669"/>
    <property type="project" value="InterPro"/>
</dbReference>
<reference evidence="4 5" key="1">
    <citation type="submission" date="2018-06" db="EMBL/GenBank/DDBJ databases">
        <title>Extensive metabolic versatility and redundancy in microbially diverse, dynamic hydrothermal sediments.</title>
        <authorList>
            <person name="Dombrowski N."/>
            <person name="Teske A."/>
            <person name="Baker B.J."/>
        </authorList>
    </citation>
    <scope>NUCLEOTIDE SEQUENCE [LARGE SCALE GENOMIC DNA]</scope>
    <source>
        <strain evidence="4">B47_G16</strain>
    </source>
</reference>
<dbReference type="Proteomes" id="UP000279422">
    <property type="component" value="Unassembled WGS sequence"/>
</dbReference>
<gene>
    <name evidence="4" type="ORF">DRJ00_00770</name>
</gene>
<dbReference type="PANTHER" id="PTHR43818:SF11">
    <property type="entry name" value="BCDNA.GH03377"/>
    <property type="match status" value="1"/>
</dbReference>
<dbReference type="SUPFAM" id="SSF55347">
    <property type="entry name" value="Glyceraldehyde-3-phosphate dehydrogenase-like, C-terminal domain"/>
    <property type="match status" value="1"/>
</dbReference>
<protein>
    <submittedName>
        <fullName evidence="4">Gfo/Idh/MocA family oxidoreductase</fullName>
    </submittedName>
</protein>
<name>A0A497E7R3_UNCAE</name>
<evidence type="ECO:0000313" key="5">
    <source>
        <dbReference type="Proteomes" id="UP000279422"/>
    </source>
</evidence>
<feature type="domain" description="Gfo/Idh/MocA-like oxidoreductase N-terminal" evidence="2">
    <location>
        <begin position="8"/>
        <end position="127"/>
    </location>
</feature>
<dbReference type="Gene3D" id="3.30.360.10">
    <property type="entry name" value="Dihydrodipicolinate Reductase, domain 2"/>
    <property type="match status" value="1"/>
</dbReference>
<dbReference type="InterPro" id="IPR000683">
    <property type="entry name" value="Gfo/Idh/MocA-like_OxRdtase_N"/>
</dbReference>
<dbReference type="Pfam" id="PF01408">
    <property type="entry name" value="GFO_IDH_MocA"/>
    <property type="match status" value="1"/>
</dbReference>
<sequence>MAKDFRKVRVAMIGAGSMANRVHYPSLASFDDVEMVAICDLDPDRLSRTAERFGIEKRYTDYRKMIEEVAPDAVYAIGQPHMMYDVWLWCLNEGLNLYIEKPMGITIHQARALAYLAEKKGCITQVSFQRRSCPMLVKLKEECLKRGPIVHAVCMFYKCNIEPFLGARDHMMDDGVHAIDTLRWMCGGEVVRIKSLTRRVLVPDINFISSLLEFDSGATGVMINSWTSGRRIFRVEMHAPGICAEADPEGKGYLYADGDTRGVEYDTRKVAGSEEFYVYAGFQAKNREFIDCLKSGKQPASNFSDAVKTMEVAEKILAKALLEE</sequence>
<comment type="caution">
    <text evidence="4">The sequence shown here is derived from an EMBL/GenBank/DDBJ whole genome shotgun (WGS) entry which is preliminary data.</text>
</comment>
<dbReference type="InterPro" id="IPR036291">
    <property type="entry name" value="NAD(P)-bd_dom_sf"/>
</dbReference>
<proteinExistence type="predicted"/>
<dbReference type="Gene3D" id="3.40.50.720">
    <property type="entry name" value="NAD(P)-binding Rossmann-like Domain"/>
    <property type="match status" value="1"/>
</dbReference>
<accession>A0A497E7R3</accession>
<feature type="domain" description="GFO/IDH/MocA-like oxidoreductase" evidence="3">
    <location>
        <begin position="171"/>
        <end position="232"/>
    </location>
</feature>
<dbReference type="PANTHER" id="PTHR43818">
    <property type="entry name" value="BCDNA.GH03377"/>
    <property type="match status" value="1"/>
</dbReference>
<dbReference type="AlphaFoldDB" id="A0A497E7R3"/>
<dbReference type="Pfam" id="PF22725">
    <property type="entry name" value="GFO_IDH_MocA_C3"/>
    <property type="match status" value="1"/>
</dbReference>
<dbReference type="SUPFAM" id="SSF51735">
    <property type="entry name" value="NAD(P)-binding Rossmann-fold domains"/>
    <property type="match status" value="1"/>
</dbReference>
<dbReference type="InterPro" id="IPR055170">
    <property type="entry name" value="GFO_IDH_MocA-like_dom"/>
</dbReference>
<evidence type="ECO:0000259" key="2">
    <source>
        <dbReference type="Pfam" id="PF01408"/>
    </source>
</evidence>